<dbReference type="AlphaFoldDB" id="A0AAD4J9Z2"/>
<dbReference type="Proteomes" id="UP001190926">
    <property type="component" value="Unassembled WGS sequence"/>
</dbReference>
<reference evidence="3 4" key="1">
    <citation type="journal article" date="2021" name="Nat. Commun.">
        <title>Incipient diploidization of the medicinal plant Perilla within 10,000 years.</title>
        <authorList>
            <person name="Zhang Y."/>
            <person name="Shen Q."/>
            <person name="Leng L."/>
            <person name="Zhang D."/>
            <person name="Chen S."/>
            <person name="Shi Y."/>
            <person name="Ning Z."/>
            <person name="Chen S."/>
        </authorList>
    </citation>
    <scope>NUCLEOTIDE SEQUENCE [LARGE SCALE GENOMIC DNA]</scope>
    <source>
        <strain evidence="4">cv. PC099</strain>
    </source>
</reference>
<dbReference type="InterPro" id="IPR036259">
    <property type="entry name" value="MFS_trans_sf"/>
</dbReference>
<evidence type="ECO:0000313" key="4">
    <source>
        <dbReference type="Proteomes" id="UP001190926"/>
    </source>
</evidence>
<dbReference type="EMBL" id="SDAM02000103">
    <property type="protein sequence ID" value="KAH6829852.1"/>
    <property type="molecule type" value="Genomic_DNA"/>
</dbReference>
<keyword evidence="4" id="KW-1185">Reference proteome</keyword>
<dbReference type="Gene3D" id="1.20.1250.20">
    <property type="entry name" value="MFS general substrate transporter like domains"/>
    <property type="match status" value="1"/>
</dbReference>
<feature type="transmembrane region" description="Helical" evidence="2">
    <location>
        <begin position="77"/>
        <end position="96"/>
    </location>
</feature>
<accession>A0AAD4J9Z2</accession>
<protein>
    <submittedName>
        <fullName evidence="3">Uncharacterized protein</fullName>
    </submittedName>
</protein>
<name>A0AAD4J9Z2_PERFH</name>
<comment type="similarity">
    <text evidence="1">Belongs to the major facilitator superfamily. Phosphate:H(+) symporter (TC 2.A.1.9) family.</text>
</comment>
<feature type="transmembrane region" description="Helical" evidence="2">
    <location>
        <begin position="32"/>
        <end position="57"/>
    </location>
</feature>
<gene>
    <name evidence="3" type="ORF">C2S53_005052</name>
</gene>
<evidence type="ECO:0000313" key="3">
    <source>
        <dbReference type="EMBL" id="KAH6829852.1"/>
    </source>
</evidence>
<keyword evidence="2" id="KW-1133">Transmembrane helix</keyword>
<organism evidence="3 4">
    <name type="scientific">Perilla frutescens var. hirtella</name>
    <name type="common">Perilla citriodora</name>
    <name type="synonym">Perilla setoyensis</name>
    <dbReference type="NCBI Taxonomy" id="608512"/>
    <lineage>
        <taxon>Eukaryota</taxon>
        <taxon>Viridiplantae</taxon>
        <taxon>Streptophyta</taxon>
        <taxon>Embryophyta</taxon>
        <taxon>Tracheophyta</taxon>
        <taxon>Spermatophyta</taxon>
        <taxon>Magnoliopsida</taxon>
        <taxon>eudicotyledons</taxon>
        <taxon>Gunneridae</taxon>
        <taxon>Pentapetalae</taxon>
        <taxon>asterids</taxon>
        <taxon>lamiids</taxon>
        <taxon>Lamiales</taxon>
        <taxon>Lamiaceae</taxon>
        <taxon>Nepetoideae</taxon>
        <taxon>Elsholtzieae</taxon>
        <taxon>Perilla</taxon>
    </lineage>
</organism>
<evidence type="ECO:0000256" key="2">
    <source>
        <dbReference type="SAM" id="Phobius"/>
    </source>
</evidence>
<proteinExistence type="inferred from homology"/>
<evidence type="ECO:0000256" key="1">
    <source>
        <dbReference type="ARBA" id="ARBA00044504"/>
    </source>
</evidence>
<keyword evidence="2" id="KW-0812">Transmembrane</keyword>
<keyword evidence="2" id="KW-0472">Membrane</keyword>
<sequence>MESSARNQNMGPKISDKIIKCFKYYFIFHKSLPFIFVLISVHAWVEYALVAILITHLTDGLLHLPKAASIVNVQDGTTAFLVLVVAYLSDAYLGAFKSLVWTSLAYTTHCA</sequence>
<comment type="caution">
    <text evidence="3">The sequence shown here is derived from an EMBL/GenBank/DDBJ whole genome shotgun (WGS) entry which is preliminary data.</text>
</comment>